<evidence type="ECO:0000313" key="3">
    <source>
        <dbReference type="Proteomes" id="UP000178162"/>
    </source>
</evidence>
<sequence>MSEKIDESTLQELKDKVAVMEEQIRSKRTEPLEAKTLFAWRSPTHVYIQRNRRWYTQTALVVILIMLILFVFSQFILMAALLALTFVAYVSASVKPEEVEHRITNLGIESLGHKYHWDELNEFWFSTRHDHELLNIDTNLTYPRRLTVLISEKDKVRVKKILVDYLPFYEKPKEDFLDQISNKFTSLVTPSK</sequence>
<evidence type="ECO:0008006" key="4">
    <source>
        <dbReference type="Google" id="ProtNLM"/>
    </source>
</evidence>
<proteinExistence type="predicted"/>
<evidence type="ECO:0000256" key="1">
    <source>
        <dbReference type="SAM" id="Phobius"/>
    </source>
</evidence>
<keyword evidence="1" id="KW-0472">Membrane</keyword>
<dbReference type="AlphaFoldDB" id="A0A1G1WBC1"/>
<dbReference type="EMBL" id="MHCR01000026">
    <property type="protein sequence ID" value="OGY24996.1"/>
    <property type="molecule type" value="Genomic_DNA"/>
</dbReference>
<evidence type="ECO:0000313" key="2">
    <source>
        <dbReference type="EMBL" id="OGY24996.1"/>
    </source>
</evidence>
<protein>
    <recommendedName>
        <fullName evidence="4">DUF5673 domain-containing protein</fullName>
    </recommendedName>
</protein>
<gene>
    <name evidence="2" type="ORF">A2134_01240</name>
</gene>
<feature type="transmembrane region" description="Helical" evidence="1">
    <location>
        <begin position="59"/>
        <end position="92"/>
    </location>
</feature>
<keyword evidence="1" id="KW-1133">Transmembrane helix</keyword>
<keyword evidence="1" id="KW-0812">Transmembrane</keyword>
<dbReference type="Proteomes" id="UP000178162">
    <property type="component" value="Unassembled WGS sequence"/>
</dbReference>
<accession>A0A1G1WBC1</accession>
<organism evidence="2 3">
    <name type="scientific">Candidatus Woykebacteria bacterium RBG_16_39_9b</name>
    <dbReference type="NCBI Taxonomy" id="1802595"/>
    <lineage>
        <taxon>Bacteria</taxon>
        <taxon>Candidatus Woykeibacteriota</taxon>
    </lineage>
</organism>
<dbReference type="STRING" id="1802595.A2134_01240"/>
<comment type="caution">
    <text evidence="2">The sequence shown here is derived from an EMBL/GenBank/DDBJ whole genome shotgun (WGS) entry which is preliminary data.</text>
</comment>
<reference evidence="2 3" key="1">
    <citation type="journal article" date="2016" name="Nat. Commun.">
        <title>Thousands of microbial genomes shed light on interconnected biogeochemical processes in an aquifer system.</title>
        <authorList>
            <person name="Anantharaman K."/>
            <person name="Brown C.T."/>
            <person name="Hug L.A."/>
            <person name="Sharon I."/>
            <person name="Castelle C.J."/>
            <person name="Probst A.J."/>
            <person name="Thomas B.C."/>
            <person name="Singh A."/>
            <person name="Wilkins M.J."/>
            <person name="Karaoz U."/>
            <person name="Brodie E.L."/>
            <person name="Williams K.H."/>
            <person name="Hubbard S.S."/>
            <person name="Banfield J.F."/>
        </authorList>
    </citation>
    <scope>NUCLEOTIDE SEQUENCE [LARGE SCALE GENOMIC DNA]</scope>
</reference>
<name>A0A1G1WBC1_9BACT</name>